<name>A0ACB8DPA2_DERSI</name>
<evidence type="ECO:0000313" key="2">
    <source>
        <dbReference type="Proteomes" id="UP000821865"/>
    </source>
</evidence>
<comment type="caution">
    <text evidence="1">The sequence shown here is derived from an EMBL/GenBank/DDBJ whole genome shotgun (WGS) entry which is preliminary data.</text>
</comment>
<keyword evidence="2" id="KW-1185">Reference proteome</keyword>
<reference evidence="1" key="1">
    <citation type="submission" date="2020-05" db="EMBL/GenBank/DDBJ databases">
        <title>Large-scale comparative analyses of tick genomes elucidate their genetic diversity and vector capacities.</title>
        <authorList>
            <person name="Jia N."/>
            <person name="Wang J."/>
            <person name="Shi W."/>
            <person name="Du L."/>
            <person name="Sun Y."/>
            <person name="Zhan W."/>
            <person name="Jiang J."/>
            <person name="Wang Q."/>
            <person name="Zhang B."/>
            <person name="Ji P."/>
            <person name="Sakyi L.B."/>
            <person name="Cui X."/>
            <person name="Yuan T."/>
            <person name="Jiang B."/>
            <person name="Yang W."/>
            <person name="Lam T.T.-Y."/>
            <person name="Chang Q."/>
            <person name="Ding S."/>
            <person name="Wang X."/>
            <person name="Zhu J."/>
            <person name="Ruan X."/>
            <person name="Zhao L."/>
            <person name="Wei J."/>
            <person name="Que T."/>
            <person name="Du C."/>
            <person name="Cheng J."/>
            <person name="Dai P."/>
            <person name="Han X."/>
            <person name="Huang E."/>
            <person name="Gao Y."/>
            <person name="Liu J."/>
            <person name="Shao H."/>
            <person name="Ye R."/>
            <person name="Li L."/>
            <person name="Wei W."/>
            <person name="Wang X."/>
            <person name="Wang C."/>
            <person name="Yang T."/>
            <person name="Huo Q."/>
            <person name="Li W."/>
            <person name="Guo W."/>
            <person name="Chen H."/>
            <person name="Zhou L."/>
            <person name="Ni X."/>
            <person name="Tian J."/>
            <person name="Zhou Y."/>
            <person name="Sheng Y."/>
            <person name="Liu T."/>
            <person name="Pan Y."/>
            <person name="Xia L."/>
            <person name="Li J."/>
            <person name="Zhao F."/>
            <person name="Cao W."/>
        </authorList>
    </citation>
    <scope>NUCLEOTIDE SEQUENCE</scope>
    <source>
        <strain evidence="1">Dsil-2018</strain>
    </source>
</reference>
<sequence>MYVPTRTTRFVLDVEHQTQTKTIGANLSSNYAARTIQPRIRRATPNSRSPSSLNRNNGRGCNENYNENMKMLSEEKTGQSLVEGQTPGEDAPDREQGLLPPPDPYPGRAPGQQGHDPDPGPELGHPLQQARQPR</sequence>
<protein>
    <submittedName>
        <fullName evidence="1">Uncharacterized protein</fullName>
    </submittedName>
</protein>
<dbReference type="EMBL" id="CM023479">
    <property type="protein sequence ID" value="KAH7974367.1"/>
    <property type="molecule type" value="Genomic_DNA"/>
</dbReference>
<organism evidence="1 2">
    <name type="scientific">Dermacentor silvarum</name>
    <name type="common">Tick</name>
    <dbReference type="NCBI Taxonomy" id="543639"/>
    <lineage>
        <taxon>Eukaryota</taxon>
        <taxon>Metazoa</taxon>
        <taxon>Ecdysozoa</taxon>
        <taxon>Arthropoda</taxon>
        <taxon>Chelicerata</taxon>
        <taxon>Arachnida</taxon>
        <taxon>Acari</taxon>
        <taxon>Parasitiformes</taxon>
        <taxon>Ixodida</taxon>
        <taxon>Ixodoidea</taxon>
        <taxon>Ixodidae</taxon>
        <taxon>Rhipicephalinae</taxon>
        <taxon>Dermacentor</taxon>
    </lineage>
</organism>
<accession>A0ACB8DPA2</accession>
<evidence type="ECO:0000313" key="1">
    <source>
        <dbReference type="EMBL" id="KAH7974367.1"/>
    </source>
</evidence>
<dbReference type="Proteomes" id="UP000821865">
    <property type="component" value="Chromosome 10"/>
</dbReference>
<proteinExistence type="predicted"/>
<gene>
    <name evidence="1" type="ORF">HPB49_014532</name>
</gene>